<protein>
    <submittedName>
        <fullName evidence="5">DNA-binding GntR family transcriptional regulator</fullName>
    </submittedName>
</protein>
<keyword evidence="6" id="KW-1185">Reference proteome</keyword>
<dbReference type="Gene3D" id="1.20.120.530">
    <property type="entry name" value="GntR ligand-binding domain-like"/>
    <property type="match status" value="1"/>
</dbReference>
<comment type="caution">
    <text evidence="5">The sequence shown here is derived from an EMBL/GenBank/DDBJ whole genome shotgun (WGS) entry which is preliminary data.</text>
</comment>
<dbReference type="InterPro" id="IPR036390">
    <property type="entry name" value="WH_DNA-bd_sf"/>
</dbReference>
<name>A0A7W9BPD9_9RHOB</name>
<proteinExistence type="predicted"/>
<evidence type="ECO:0000259" key="4">
    <source>
        <dbReference type="SMART" id="SM00895"/>
    </source>
</evidence>
<dbReference type="Gene3D" id="1.10.10.10">
    <property type="entry name" value="Winged helix-like DNA-binding domain superfamily/Winged helix DNA-binding domain"/>
    <property type="match status" value="1"/>
</dbReference>
<keyword evidence="2 5" id="KW-0238">DNA-binding</keyword>
<keyword evidence="3" id="KW-0804">Transcription</keyword>
<dbReference type="GO" id="GO:0003700">
    <property type="term" value="F:DNA-binding transcription factor activity"/>
    <property type="evidence" value="ECO:0007669"/>
    <property type="project" value="InterPro"/>
</dbReference>
<dbReference type="GO" id="GO:0003677">
    <property type="term" value="F:DNA binding"/>
    <property type="evidence" value="ECO:0007669"/>
    <property type="project" value="UniProtKB-KW"/>
</dbReference>
<dbReference type="PANTHER" id="PTHR43537">
    <property type="entry name" value="TRANSCRIPTIONAL REGULATOR, GNTR FAMILY"/>
    <property type="match status" value="1"/>
</dbReference>
<dbReference type="InterPro" id="IPR036388">
    <property type="entry name" value="WH-like_DNA-bd_sf"/>
</dbReference>
<keyword evidence="1" id="KW-0805">Transcription regulation</keyword>
<evidence type="ECO:0000256" key="2">
    <source>
        <dbReference type="ARBA" id="ARBA00023125"/>
    </source>
</evidence>
<reference evidence="5 6" key="1">
    <citation type="submission" date="2020-08" db="EMBL/GenBank/DDBJ databases">
        <title>Genomic Encyclopedia of Type Strains, Phase IV (KMG-IV): sequencing the most valuable type-strain genomes for metagenomic binning, comparative biology and taxonomic classification.</title>
        <authorList>
            <person name="Goeker M."/>
        </authorList>
    </citation>
    <scope>NUCLEOTIDE SEQUENCE [LARGE SCALE GENOMIC DNA]</scope>
    <source>
        <strain evidence="5 6">DSM 101064</strain>
    </source>
</reference>
<dbReference type="PANTHER" id="PTHR43537:SF39">
    <property type="entry name" value="HTH-TYPE TRANSCRIPTIONAL REGULATOR MCBR"/>
    <property type="match status" value="1"/>
</dbReference>
<feature type="domain" description="GntR C-terminal" evidence="4">
    <location>
        <begin position="91"/>
        <end position="221"/>
    </location>
</feature>
<dbReference type="RefSeq" id="WP_183531168.1">
    <property type="nucleotide sequence ID" value="NZ_JACIJM010000021.1"/>
</dbReference>
<dbReference type="SUPFAM" id="SSF46785">
    <property type="entry name" value="Winged helix' DNA-binding domain"/>
    <property type="match status" value="1"/>
</dbReference>
<evidence type="ECO:0000313" key="5">
    <source>
        <dbReference type="EMBL" id="MBB5724067.1"/>
    </source>
</evidence>
<dbReference type="Proteomes" id="UP000535415">
    <property type="component" value="Unassembled WGS sequence"/>
</dbReference>
<dbReference type="SMART" id="SM00895">
    <property type="entry name" value="FCD"/>
    <property type="match status" value="1"/>
</dbReference>
<dbReference type="AlphaFoldDB" id="A0A7W9BPD9"/>
<dbReference type="InterPro" id="IPR000524">
    <property type="entry name" value="Tscrpt_reg_HTH_GntR"/>
</dbReference>
<dbReference type="Pfam" id="PF00392">
    <property type="entry name" value="GntR"/>
    <property type="match status" value="1"/>
</dbReference>
<dbReference type="Pfam" id="PF07729">
    <property type="entry name" value="FCD"/>
    <property type="match status" value="1"/>
</dbReference>
<evidence type="ECO:0000256" key="3">
    <source>
        <dbReference type="ARBA" id="ARBA00023163"/>
    </source>
</evidence>
<organism evidence="5 6">
    <name type="scientific">Yoonia ponticola</name>
    <dbReference type="NCBI Taxonomy" id="1524255"/>
    <lineage>
        <taxon>Bacteria</taxon>
        <taxon>Pseudomonadati</taxon>
        <taxon>Pseudomonadota</taxon>
        <taxon>Alphaproteobacteria</taxon>
        <taxon>Rhodobacterales</taxon>
        <taxon>Paracoccaceae</taxon>
        <taxon>Yoonia</taxon>
    </lineage>
</organism>
<evidence type="ECO:0000256" key="1">
    <source>
        <dbReference type="ARBA" id="ARBA00023015"/>
    </source>
</evidence>
<dbReference type="InterPro" id="IPR008920">
    <property type="entry name" value="TF_FadR/GntR_C"/>
</dbReference>
<sequence>MRFKSSLDHLDPVASRSTVGDTVYRALRDALTVGRFDPSQVLTISAMSQAFQTSHMPVREALRRLTTEGALEVGSSGSARVPAVDRKRLDDIIEARVLLERKATMLAATWITEDALDELARLARIHSEVANHRDVHDMLLKNRDFHFAIYRTSGSGVLPSLIEALWLQYGPYMRMLSEQLNSSWRDGDHKPYAIGHMEIVEALRGHDADRAADEVEADIRRTQTQLQAALQDQLADS</sequence>
<dbReference type="InterPro" id="IPR011711">
    <property type="entry name" value="GntR_C"/>
</dbReference>
<accession>A0A7W9BPD9</accession>
<gene>
    <name evidence="5" type="ORF">FHS72_003717</name>
</gene>
<dbReference type="EMBL" id="JACIJM010000021">
    <property type="protein sequence ID" value="MBB5724067.1"/>
    <property type="molecule type" value="Genomic_DNA"/>
</dbReference>
<dbReference type="SUPFAM" id="SSF48008">
    <property type="entry name" value="GntR ligand-binding domain-like"/>
    <property type="match status" value="1"/>
</dbReference>
<evidence type="ECO:0000313" key="6">
    <source>
        <dbReference type="Proteomes" id="UP000535415"/>
    </source>
</evidence>